<evidence type="ECO:0000259" key="1">
    <source>
        <dbReference type="PROSITE" id="PS51903"/>
    </source>
</evidence>
<dbReference type="PROSITE" id="PS51903">
    <property type="entry name" value="CLP_R"/>
    <property type="match status" value="1"/>
</dbReference>
<feature type="domain" description="Clp R" evidence="1">
    <location>
        <begin position="41"/>
        <end position="83"/>
    </location>
</feature>
<dbReference type="EMBL" id="UINC01087498">
    <property type="protein sequence ID" value="SVC36914.1"/>
    <property type="molecule type" value="Genomic_DNA"/>
</dbReference>
<dbReference type="Pfam" id="PF02861">
    <property type="entry name" value="Clp_N"/>
    <property type="match status" value="1"/>
</dbReference>
<feature type="non-terminal residue" evidence="2">
    <location>
        <position position="1"/>
    </location>
</feature>
<organism evidence="2">
    <name type="scientific">marine metagenome</name>
    <dbReference type="NCBI Taxonomy" id="408172"/>
    <lineage>
        <taxon>unclassified sequences</taxon>
        <taxon>metagenomes</taxon>
        <taxon>ecological metagenomes</taxon>
    </lineage>
</organism>
<proteinExistence type="predicted"/>
<dbReference type="InterPro" id="IPR036628">
    <property type="entry name" value="Clp_N_dom_sf"/>
</dbReference>
<gene>
    <name evidence="2" type="ORF">METZ01_LOCUS289768</name>
</gene>
<dbReference type="InterPro" id="IPR004176">
    <property type="entry name" value="Clp_R_N"/>
</dbReference>
<dbReference type="AlphaFoldDB" id="A0A382LJ86"/>
<reference evidence="2" key="1">
    <citation type="submission" date="2018-05" db="EMBL/GenBank/DDBJ databases">
        <authorList>
            <person name="Lanie J.A."/>
            <person name="Ng W.-L."/>
            <person name="Kazmierczak K.M."/>
            <person name="Andrzejewski T.M."/>
            <person name="Davidsen T.M."/>
            <person name="Wayne K.J."/>
            <person name="Tettelin H."/>
            <person name="Glass J.I."/>
            <person name="Rusch D."/>
            <person name="Podicherti R."/>
            <person name="Tsui H.-C.T."/>
            <person name="Winkler M.E."/>
        </authorList>
    </citation>
    <scope>NUCLEOTIDE SEQUENCE</scope>
</reference>
<dbReference type="SUPFAM" id="SSF81923">
    <property type="entry name" value="Double Clp-N motif"/>
    <property type="match status" value="1"/>
</dbReference>
<protein>
    <recommendedName>
        <fullName evidence="1">Clp R domain-containing protein</fullName>
    </recommendedName>
</protein>
<evidence type="ECO:0000313" key="2">
    <source>
        <dbReference type="EMBL" id="SVC36914.1"/>
    </source>
</evidence>
<sequence>VIRNVARKVPRCWALGKVLESGYCVPITGIIRHFRNIIVQIDKFTSKLQEALVDAQSIAVGNDNHLLAPAHLTQALQCRQGGA</sequence>
<name>A0A382LJ86_9ZZZZ</name>
<accession>A0A382LJ86</accession>
<feature type="non-terminal residue" evidence="2">
    <location>
        <position position="83"/>
    </location>
</feature>
<dbReference type="Gene3D" id="1.10.1780.10">
    <property type="entry name" value="Clp, N-terminal domain"/>
    <property type="match status" value="1"/>
</dbReference>